<name>A0A8K2A2B4_9CYAN</name>
<keyword evidence="7 9" id="KW-0057">Aromatic amino acid biosynthesis</keyword>
<evidence type="ECO:0000256" key="7">
    <source>
        <dbReference type="ARBA" id="ARBA00023141"/>
    </source>
</evidence>
<dbReference type="SUPFAM" id="SSF51366">
    <property type="entry name" value="Ribulose-phoshate binding barrel"/>
    <property type="match status" value="1"/>
</dbReference>
<dbReference type="Pfam" id="PF00697">
    <property type="entry name" value="PRAI"/>
    <property type="match status" value="1"/>
</dbReference>
<comment type="similarity">
    <text evidence="9">Belongs to the TrpF family.</text>
</comment>
<dbReference type="EC" id="5.3.1.24" evidence="3 9"/>
<evidence type="ECO:0000313" key="11">
    <source>
        <dbReference type="EMBL" id="NCJ08468.1"/>
    </source>
</evidence>
<proteinExistence type="inferred from homology"/>
<evidence type="ECO:0000259" key="10">
    <source>
        <dbReference type="Pfam" id="PF00697"/>
    </source>
</evidence>
<dbReference type="InterPro" id="IPR044643">
    <property type="entry name" value="TrpF_fam"/>
</dbReference>
<evidence type="ECO:0000256" key="1">
    <source>
        <dbReference type="ARBA" id="ARBA00001164"/>
    </source>
</evidence>
<dbReference type="InterPro" id="IPR013785">
    <property type="entry name" value="Aldolase_TIM"/>
</dbReference>
<comment type="catalytic activity">
    <reaction evidence="1 9">
        <text>N-(5-phospho-beta-D-ribosyl)anthranilate = 1-(2-carboxyphenylamino)-1-deoxy-D-ribulose 5-phosphate</text>
        <dbReference type="Rhea" id="RHEA:21540"/>
        <dbReference type="ChEBI" id="CHEBI:18277"/>
        <dbReference type="ChEBI" id="CHEBI:58613"/>
        <dbReference type="EC" id="5.3.1.24"/>
    </reaction>
</comment>
<dbReference type="Proteomes" id="UP000607397">
    <property type="component" value="Unassembled WGS sequence"/>
</dbReference>
<sequence length="221" mass="23592">MPALRIKICGITQPLQGQAIAELGADALGFICVPTSPRYVDAASLAKMTRQLPTQTTAGHALARIGVFANAELDTIVQTVELAALTGVQLHGDESPQFCEGVRQRLPGVEMIKALRVRSAQTLQGLSNFWPWVDTFLLDAYSAKGLGGTGQTWDWSLLNSTGFDRPWLLAGGINPENAIAALCATHPTGLDLSSGVEIAPGDKDLDQVQRLFQVLAASGWR</sequence>
<dbReference type="CDD" id="cd00405">
    <property type="entry name" value="PRAI"/>
    <property type="match status" value="1"/>
</dbReference>
<dbReference type="GO" id="GO:0000162">
    <property type="term" value="P:L-tryptophan biosynthetic process"/>
    <property type="evidence" value="ECO:0007669"/>
    <property type="project" value="UniProtKB-UniRule"/>
</dbReference>
<dbReference type="PANTHER" id="PTHR42894:SF1">
    <property type="entry name" value="N-(5'-PHOSPHORIBOSYL)ANTHRANILATE ISOMERASE"/>
    <property type="match status" value="1"/>
</dbReference>
<comment type="pathway">
    <text evidence="2 9">Amino-acid biosynthesis; L-tryptophan biosynthesis; L-tryptophan from chorismate: step 3/5.</text>
</comment>
<evidence type="ECO:0000256" key="3">
    <source>
        <dbReference type="ARBA" id="ARBA00012572"/>
    </source>
</evidence>
<keyword evidence="12" id="KW-1185">Reference proteome</keyword>
<keyword evidence="6 9" id="KW-0822">Tryptophan biosynthesis</keyword>
<protein>
    <recommendedName>
        <fullName evidence="4 9">N-(5'-phosphoribosyl)anthranilate isomerase</fullName>
        <shortName evidence="9">PRAI</shortName>
        <ecNumber evidence="3 9">5.3.1.24</ecNumber>
    </recommendedName>
</protein>
<dbReference type="UniPathway" id="UPA00035">
    <property type="reaction ID" value="UER00042"/>
</dbReference>
<dbReference type="InterPro" id="IPR011060">
    <property type="entry name" value="RibuloseP-bd_barrel"/>
</dbReference>
<reference evidence="11" key="1">
    <citation type="submission" date="2019-12" db="EMBL/GenBank/DDBJ databases">
        <title>High-Quality draft genome sequences of three cyanobacteria isolated from the limestone walls of the Old Cathedral of Coimbra.</title>
        <authorList>
            <person name="Tiago I."/>
            <person name="Soares F."/>
            <person name="Portugal A."/>
        </authorList>
    </citation>
    <scope>NUCLEOTIDE SEQUENCE [LARGE SCALE GENOMIC DNA]</scope>
    <source>
        <strain evidence="11">C</strain>
    </source>
</reference>
<evidence type="ECO:0000256" key="4">
    <source>
        <dbReference type="ARBA" id="ARBA00022272"/>
    </source>
</evidence>
<dbReference type="AlphaFoldDB" id="A0A8K2A2B4"/>
<dbReference type="Gene3D" id="3.20.20.70">
    <property type="entry name" value="Aldolase class I"/>
    <property type="match status" value="1"/>
</dbReference>
<evidence type="ECO:0000256" key="5">
    <source>
        <dbReference type="ARBA" id="ARBA00022605"/>
    </source>
</evidence>
<evidence type="ECO:0000256" key="8">
    <source>
        <dbReference type="ARBA" id="ARBA00023235"/>
    </source>
</evidence>
<dbReference type="InterPro" id="IPR001240">
    <property type="entry name" value="PRAI_dom"/>
</dbReference>
<accession>A0A8K2A2B4</accession>
<feature type="domain" description="N-(5'phosphoribosyl) anthranilate isomerase (PRAI)" evidence="10">
    <location>
        <begin position="6"/>
        <end position="213"/>
    </location>
</feature>
<keyword evidence="8 9" id="KW-0413">Isomerase</keyword>
<evidence type="ECO:0000313" key="12">
    <source>
        <dbReference type="Proteomes" id="UP000607397"/>
    </source>
</evidence>
<evidence type="ECO:0000256" key="6">
    <source>
        <dbReference type="ARBA" id="ARBA00022822"/>
    </source>
</evidence>
<dbReference type="EMBL" id="WVIC01000053">
    <property type="protein sequence ID" value="NCJ08468.1"/>
    <property type="molecule type" value="Genomic_DNA"/>
</dbReference>
<dbReference type="RefSeq" id="WP_161826934.1">
    <property type="nucleotide sequence ID" value="NZ_WVIC01000053.1"/>
</dbReference>
<evidence type="ECO:0000256" key="9">
    <source>
        <dbReference type="HAMAP-Rule" id="MF_00135"/>
    </source>
</evidence>
<gene>
    <name evidence="9" type="primary">trpF</name>
    <name evidence="11" type="ORF">GS597_18540</name>
</gene>
<dbReference type="HAMAP" id="MF_00135">
    <property type="entry name" value="PRAI"/>
    <property type="match status" value="1"/>
</dbReference>
<evidence type="ECO:0000256" key="2">
    <source>
        <dbReference type="ARBA" id="ARBA00004664"/>
    </source>
</evidence>
<keyword evidence="5 9" id="KW-0028">Amino-acid biosynthesis</keyword>
<dbReference type="NCBIfam" id="NF002298">
    <property type="entry name" value="PRK01222.1-4"/>
    <property type="match status" value="1"/>
</dbReference>
<dbReference type="GO" id="GO:0004640">
    <property type="term" value="F:phosphoribosylanthranilate isomerase activity"/>
    <property type="evidence" value="ECO:0007669"/>
    <property type="project" value="UniProtKB-UniRule"/>
</dbReference>
<dbReference type="PANTHER" id="PTHR42894">
    <property type="entry name" value="N-(5'-PHOSPHORIBOSYL)ANTHRANILATE ISOMERASE"/>
    <property type="match status" value="1"/>
</dbReference>
<comment type="caution">
    <text evidence="11">The sequence shown here is derived from an EMBL/GenBank/DDBJ whole genome shotgun (WGS) entry which is preliminary data.</text>
</comment>
<organism evidence="11 12">
    <name type="scientific">Petrachloros mirabilis ULC683</name>
    <dbReference type="NCBI Taxonomy" id="2781853"/>
    <lineage>
        <taxon>Bacteria</taxon>
        <taxon>Bacillati</taxon>
        <taxon>Cyanobacteriota</taxon>
        <taxon>Cyanophyceae</taxon>
        <taxon>Synechococcales</taxon>
        <taxon>Petrachlorosaceae</taxon>
        <taxon>Petrachloros</taxon>
        <taxon>Petrachloros mirabilis</taxon>
    </lineage>
</organism>